<feature type="non-terminal residue" evidence="1">
    <location>
        <position position="153"/>
    </location>
</feature>
<evidence type="ECO:0000313" key="2">
    <source>
        <dbReference type="Proteomes" id="UP000664815"/>
    </source>
</evidence>
<accession>A0A9D8KXD9</accession>
<proteinExistence type="predicted"/>
<dbReference type="EMBL" id="JAFKMG010001068">
    <property type="protein sequence ID" value="MBN8800029.1"/>
    <property type="molecule type" value="Genomic_DNA"/>
</dbReference>
<name>A0A9D8KXD9_9GAMM</name>
<reference evidence="1" key="1">
    <citation type="submission" date="2021-02" db="EMBL/GenBank/DDBJ databases">
        <title>Thiocyanate and organic carbon inputs drive convergent selection for specific autotrophic Afipia and Thiobacillus strains within complex microbiomes.</title>
        <authorList>
            <person name="Huddy R.J."/>
            <person name="Sachdeva R."/>
            <person name="Kadzinga F."/>
            <person name="Kantor R.S."/>
            <person name="Harrison S.T.L."/>
            <person name="Banfield J.F."/>
        </authorList>
    </citation>
    <scope>NUCLEOTIDE SEQUENCE</scope>
    <source>
        <strain evidence="1">SCN18_10_11_15_R1_P_69_7</strain>
    </source>
</reference>
<gene>
    <name evidence="1" type="ORF">J0H45_11875</name>
</gene>
<comment type="caution">
    <text evidence="1">The sequence shown here is derived from an EMBL/GenBank/DDBJ whole genome shotgun (WGS) entry which is preliminary data.</text>
</comment>
<protein>
    <submittedName>
        <fullName evidence="1">Uncharacterized protein</fullName>
    </submittedName>
</protein>
<evidence type="ECO:0000313" key="1">
    <source>
        <dbReference type="EMBL" id="MBN8800029.1"/>
    </source>
</evidence>
<dbReference type="AlphaFoldDB" id="A0A9D8KXD9"/>
<organism evidence="1 2">
    <name type="scientific">Stenotrophomonas nitritireducens</name>
    <dbReference type="NCBI Taxonomy" id="83617"/>
    <lineage>
        <taxon>Bacteria</taxon>
        <taxon>Pseudomonadati</taxon>
        <taxon>Pseudomonadota</taxon>
        <taxon>Gammaproteobacteria</taxon>
        <taxon>Lysobacterales</taxon>
        <taxon>Lysobacteraceae</taxon>
        <taxon>Stenotrophomonas</taxon>
    </lineage>
</organism>
<dbReference type="Proteomes" id="UP000664815">
    <property type="component" value="Unassembled WGS sequence"/>
</dbReference>
<sequence>MALVGGNWLTADASAALFDGRPARRARIARTGALSINITFAGTIVPRIVALLGLSLPPGVPVTAAGASGTTVRLPDGSVCAWLFPAGAASVSAVSVGIDTTAATIEVGEIAVLRAVDAGIADGWAVATIDTSVHTRTEGAQLNTVEGPRYRRF</sequence>